<accession>A0A068TU88</accession>
<dbReference type="Proteomes" id="UP000295252">
    <property type="component" value="Chromosome IV"/>
</dbReference>
<evidence type="ECO:0000313" key="3">
    <source>
        <dbReference type="EMBL" id="CDO99529.1"/>
    </source>
</evidence>
<protein>
    <recommendedName>
        <fullName evidence="5">Non-classical arabinogalactan protein 31-like</fullName>
    </recommendedName>
</protein>
<evidence type="ECO:0008006" key="5">
    <source>
        <dbReference type="Google" id="ProtNLM"/>
    </source>
</evidence>
<feature type="compositionally biased region" description="Pro residues" evidence="2">
    <location>
        <begin position="44"/>
        <end position="64"/>
    </location>
</feature>
<dbReference type="PANTHER" id="PTHR33470:SF22">
    <property type="entry name" value="POLLEN OLE E 1 ALLERGEN AND EXTENSIN FAMILY PROTEIN"/>
    <property type="match status" value="1"/>
</dbReference>
<feature type="compositionally biased region" description="Basic residues" evidence="2">
    <location>
        <begin position="31"/>
        <end position="43"/>
    </location>
</feature>
<dbReference type="InParanoid" id="A0A068TU88"/>
<keyword evidence="1" id="KW-0732">Signal</keyword>
<keyword evidence="4" id="KW-1185">Reference proteome</keyword>
<dbReference type="STRING" id="49390.A0A068TU88"/>
<evidence type="ECO:0000256" key="2">
    <source>
        <dbReference type="SAM" id="MobiDB-lite"/>
    </source>
</evidence>
<dbReference type="EMBL" id="HG739088">
    <property type="protein sequence ID" value="CDO99529.1"/>
    <property type="molecule type" value="Genomic_DNA"/>
</dbReference>
<dbReference type="PRINTS" id="PR01217">
    <property type="entry name" value="PRICHEXTENSN"/>
</dbReference>
<dbReference type="Pfam" id="PF01190">
    <property type="entry name" value="Pollen_Ole_e_1"/>
    <property type="match status" value="1"/>
</dbReference>
<sequence>MLLLISSSVFADQHEHSKWPAHPPAEAPEHHKGHHHHHHHHHPPTYPPVKPPVHPPVKPPVHPPVKPPVHPPVYPPVKPPVHPPVKPPVHPPVKPPVHPPVKPPVHPPVKPPVKPPVYPPVKPPVHPPVRKLVAVQGVVYCKTCSYAGFNPKAAVPLQGAVVRVRCHNTRFKPVVAEGRTDKNGYFLIVPEMVTSVAASTCKAYLVKSPSMKCSAPTNLNYGSTGAGLMPNPAHKPNPLAPKYALYNVGPFAFGPAKLTPCHR</sequence>
<dbReference type="PhylomeDB" id="A0A068TU88"/>
<feature type="region of interest" description="Disordered" evidence="2">
    <location>
        <begin position="15"/>
        <end position="64"/>
    </location>
</feature>
<gene>
    <name evidence="3" type="ORF">GSCOC_T00029145001</name>
</gene>
<dbReference type="GO" id="GO:0071944">
    <property type="term" value="C:cell periphery"/>
    <property type="evidence" value="ECO:0007669"/>
    <property type="project" value="TreeGrafter"/>
</dbReference>
<evidence type="ECO:0000256" key="1">
    <source>
        <dbReference type="ARBA" id="ARBA00022729"/>
    </source>
</evidence>
<proteinExistence type="predicted"/>
<dbReference type="AlphaFoldDB" id="A0A068TU88"/>
<dbReference type="OMA" id="AFEPNCH"/>
<reference evidence="4" key="1">
    <citation type="journal article" date="2014" name="Science">
        <title>The coffee genome provides insight into the convergent evolution of caffeine biosynthesis.</title>
        <authorList>
            <person name="Denoeud F."/>
            <person name="Carretero-Paulet L."/>
            <person name="Dereeper A."/>
            <person name="Droc G."/>
            <person name="Guyot R."/>
            <person name="Pietrella M."/>
            <person name="Zheng C."/>
            <person name="Alberti A."/>
            <person name="Anthony F."/>
            <person name="Aprea G."/>
            <person name="Aury J.M."/>
            <person name="Bento P."/>
            <person name="Bernard M."/>
            <person name="Bocs S."/>
            <person name="Campa C."/>
            <person name="Cenci A."/>
            <person name="Combes M.C."/>
            <person name="Crouzillat D."/>
            <person name="Da Silva C."/>
            <person name="Daddiego L."/>
            <person name="De Bellis F."/>
            <person name="Dussert S."/>
            <person name="Garsmeur O."/>
            <person name="Gayraud T."/>
            <person name="Guignon V."/>
            <person name="Jahn K."/>
            <person name="Jamilloux V."/>
            <person name="Joet T."/>
            <person name="Labadie K."/>
            <person name="Lan T."/>
            <person name="Leclercq J."/>
            <person name="Lepelley M."/>
            <person name="Leroy T."/>
            <person name="Li L.T."/>
            <person name="Librado P."/>
            <person name="Lopez L."/>
            <person name="Munoz A."/>
            <person name="Noel B."/>
            <person name="Pallavicini A."/>
            <person name="Perrotta G."/>
            <person name="Poncet V."/>
            <person name="Pot D."/>
            <person name="Priyono X."/>
            <person name="Rigoreau M."/>
            <person name="Rouard M."/>
            <person name="Rozas J."/>
            <person name="Tranchant-Dubreuil C."/>
            <person name="VanBuren R."/>
            <person name="Zhang Q."/>
            <person name="Andrade A.C."/>
            <person name="Argout X."/>
            <person name="Bertrand B."/>
            <person name="de Kochko A."/>
            <person name="Graziosi G."/>
            <person name="Henry R.J."/>
            <person name="Jayarama X."/>
            <person name="Ming R."/>
            <person name="Nagai C."/>
            <person name="Rounsley S."/>
            <person name="Sankoff D."/>
            <person name="Giuliano G."/>
            <person name="Albert V.A."/>
            <person name="Wincker P."/>
            <person name="Lashermes P."/>
        </authorList>
    </citation>
    <scope>NUCLEOTIDE SEQUENCE [LARGE SCALE GENOMIC DNA]</scope>
    <source>
        <strain evidence="4">cv. DH200-94</strain>
    </source>
</reference>
<organism evidence="3 4">
    <name type="scientific">Coffea canephora</name>
    <name type="common">Robusta coffee</name>
    <dbReference type="NCBI Taxonomy" id="49390"/>
    <lineage>
        <taxon>Eukaryota</taxon>
        <taxon>Viridiplantae</taxon>
        <taxon>Streptophyta</taxon>
        <taxon>Embryophyta</taxon>
        <taxon>Tracheophyta</taxon>
        <taxon>Spermatophyta</taxon>
        <taxon>Magnoliopsida</taxon>
        <taxon>eudicotyledons</taxon>
        <taxon>Gunneridae</taxon>
        <taxon>Pentapetalae</taxon>
        <taxon>asterids</taxon>
        <taxon>lamiids</taxon>
        <taxon>Gentianales</taxon>
        <taxon>Rubiaceae</taxon>
        <taxon>Ixoroideae</taxon>
        <taxon>Gardenieae complex</taxon>
        <taxon>Bertiereae - Coffeeae clade</taxon>
        <taxon>Coffeeae</taxon>
        <taxon>Coffea</taxon>
    </lineage>
</organism>
<dbReference type="Gramene" id="CDO99529">
    <property type="protein sequence ID" value="CDO99529"/>
    <property type="gene ID" value="GSCOC_T00029145001"/>
</dbReference>
<name>A0A068TU88_COFCA</name>
<dbReference type="PANTHER" id="PTHR33470">
    <property type="entry name" value="OS01G0164075 PROTEIN"/>
    <property type="match status" value="1"/>
</dbReference>
<evidence type="ECO:0000313" key="4">
    <source>
        <dbReference type="Proteomes" id="UP000295252"/>
    </source>
</evidence>
<dbReference type="OrthoDB" id="665669at2759"/>